<gene>
    <name evidence="1" type="ORF">GWI33_003313</name>
</gene>
<sequence length="132" mass="15240">MVERSWYFVIKEVQQRSKLSSNQIAGNRSPGGRVITSIDRAKDRYRSEISEEDGFTRSDRSIGIPDRDNESFLLSINCTSGSVDTTCWETIRRPDDLRMFRFSNRKSDGEAKTRQELYGTQHLLIIDEEPTS</sequence>
<organism evidence="1 2">
    <name type="scientific">Rhynchophorus ferrugineus</name>
    <name type="common">Red palm weevil</name>
    <name type="synonym">Curculio ferrugineus</name>
    <dbReference type="NCBI Taxonomy" id="354439"/>
    <lineage>
        <taxon>Eukaryota</taxon>
        <taxon>Metazoa</taxon>
        <taxon>Ecdysozoa</taxon>
        <taxon>Arthropoda</taxon>
        <taxon>Hexapoda</taxon>
        <taxon>Insecta</taxon>
        <taxon>Pterygota</taxon>
        <taxon>Neoptera</taxon>
        <taxon>Endopterygota</taxon>
        <taxon>Coleoptera</taxon>
        <taxon>Polyphaga</taxon>
        <taxon>Cucujiformia</taxon>
        <taxon>Curculionidae</taxon>
        <taxon>Dryophthorinae</taxon>
        <taxon>Rhynchophorus</taxon>
    </lineage>
</organism>
<name>A0A834IXY4_RHYFE</name>
<keyword evidence="2" id="KW-1185">Reference proteome</keyword>
<dbReference type="AlphaFoldDB" id="A0A834IXY4"/>
<comment type="caution">
    <text evidence="1">The sequence shown here is derived from an EMBL/GenBank/DDBJ whole genome shotgun (WGS) entry which is preliminary data.</text>
</comment>
<protein>
    <submittedName>
        <fullName evidence="1">Uncharacterized protein</fullName>
    </submittedName>
</protein>
<evidence type="ECO:0000313" key="1">
    <source>
        <dbReference type="EMBL" id="KAF7282072.1"/>
    </source>
</evidence>
<dbReference type="Proteomes" id="UP000625711">
    <property type="component" value="Unassembled WGS sequence"/>
</dbReference>
<accession>A0A834IXY4</accession>
<evidence type="ECO:0000313" key="2">
    <source>
        <dbReference type="Proteomes" id="UP000625711"/>
    </source>
</evidence>
<proteinExistence type="predicted"/>
<dbReference type="EMBL" id="JAACXV010000195">
    <property type="protein sequence ID" value="KAF7282072.1"/>
    <property type="molecule type" value="Genomic_DNA"/>
</dbReference>
<reference evidence="1" key="1">
    <citation type="submission" date="2020-08" db="EMBL/GenBank/DDBJ databases">
        <title>Genome sequencing and assembly of the red palm weevil Rhynchophorus ferrugineus.</title>
        <authorList>
            <person name="Dias G.B."/>
            <person name="Bergman C.M."/>
            <person name="Manee M."/>
        </authorList>
    </citation>
    <scope>NUCLEOTIDE SEQUENCE</scope>
    <source>
        <strain evidence="1">AA-2017</strain>
        <tissue evidence="1">Whole larva</tissue>
    </source>
</reference>